<evidence type="ECO:0000313" key="3">
    <source>
        <dbReference type="Proteomes" id="UP000282574"/>
    </source>
</evidence>
<accession>A0AB37USQ2</accession>
<keyword evidence="1" id="KW-0812">Transmembrane</keyword>
<sequence>MGMVFSDLAGLSQTVQPVVRLTTKPTVSKILPFEAEAANRQLPVQLILEVVDESDKPIENARMHLQLLAPPPNPWLTTDFPIVEGTKLLEIEAVAPKGKLNLQQMLPIRGTYQLRVAVTPNATNTFIPIQKTLTLSVSENWVKYRNFGFLVAILFAVGLVGGWTIGGQQSIPAGEIAPQRVRLLLSGAVAIAIAALLTVNISAELAESGVSMSHKGEPQAGSSAIVQSQGLELRLLGDTNAIVGKIANLQAEAIDTQTHQPAADVILNVKTTQLEREWVAFAYQGIPDTTGKLTWQQQFFDGAPHKVEVEVAPQPNAIRKFHPFRVKREIEVEGVAPPLSVRLTTLALFAGIIAIGLVIGLGQKHRWGLRRMDTDRRL</sequence>
<feature type="transmembrane region" description="Helical" evidence="1">
    <location>
        <begin position="183"/>
        <end position="203"/>
    </location>
</feature>
<name>A0AB37USQ2_9CYAN</name>
<protein>
    <submittedName>
        <fullName evidence="2">Uncharacterized protein</fullName>
    </submittedName>
</protein>
<comment type="caution">
    <text evidence="2">The sequence shown here is derived from an EMBL/GenBank/DDBJ whole genome shotgun (WGS) entry which is preliminary data.</text>
</comment>
<dbReference type="EMBL" id="RSCK01000003">
    <property type="protein sequence ID" value="RUT14187.1"/>
    <property type="molecule type" value="Genomic_DNA"/>
</dbReference>
<evidence type="ECO:0000313" key="2">
    <source>
        <dbReference type="EMBL" id="RUT14187.1"/>
    </source>
</evidence>
<keyword evidence="1" id="KW-0472">Membrane</keyword>
<gene>
    <name evidence="2" type="ORF">DSM107010_06700</name>
</gene>
<keyword evidence="1" id="KW-1133">Transmembrane helix</keyword>
<organism evidence="2 3">
    <name type="scientific">Chroococcidiopsis cubana SAG 39.79</name>
    <dbReference type="NCBI Taxonomy" id="388085"/>
    <lineage>
        <taxon>Bacteria</taxon>
        <taxon>Bacillati</taxon>
        <taxon>Cyanobacteriota</taxon>
        <taxon>Cyanophyceae</taxon>
        <taxon>Chroococcidiopsidales</taxon>
        <taxon>Chroococcidiopsidaceae</taxon>
        <taxon>Chroococcidiopsis</taxon>
    </lineage>
</organism>
<keyword evidence="3" id="KW-1185">Reference proteome</keyword>
<dbReference type="AlphaFoldDB" id="A0AB37USQ2"/>
<proteinExistence type="predicted"/>
<feature type="transmembrane region" description="Helical" evidence="1">
    <location>
        <begin position="144"/>
        <end position="163"/>
    </location>
</feature>
<evidence type="ECO:0000256" key="1">
    <source>
        <dbReference type="SAM" id="Phobius"/>
    </source>
</evidence>
<dbReference type="Proteomes" id="UP000282574">
    <property type="component" value="Unassembled WGS sequence"/>
</dbReference>
<reference evidence="2 3" key="1">
    <citation type="journal article" date="2019" name="Genome Biol. Evol.">
        <title>Day and night: Metabolic profiles and evolutionary relationships of six axenic non-marine cyanobacteria.</title>
        <authorList>
            <person name="Will S.E."/>
            <person name="Henke P."/>
            <person name="Boedeker C."/>
            <person name="Huang S."/>
            <person name="Brinkmann H."/>
            <person name="Rohde M."/>
            <person name="Jarek M."/>
            <person name="Friedl T."/>
            <person name="Seufert S."/>
            <person name="Schumacher M."/>
            <person name="Overmann J."/>
            <person name="Neumann-Schaal M."/>
            <person name="Petersen J."/>
        </authorList>
    </citation>
    <scope>NUCLEOTIDE SEQUENCE [LARGE SCALE GENOMIC DNA]</scope>
    <source>
        <strain evidence="2 3">SAG 39.79</strain>
    </source>
</reference>
<feature type="transmembrane region" description="Helical" evidence="1">
    <location>
        <begin position="343"/>
        <end position="362"/>
    </location>
</feature>